<feature type="domain" description="Glycosyl hydrolase family 31 C-terminal" evidence="8">
    <location>
        <begin position="203"/>
        <end position="289"/>
    </location>
</feature>
<evidence type="ECO:0000256" key="3">
    <source>
        <dbReference type="ARBA" id="ARBA00022801"/>
    </source>
</evidence>
<dbReference type="Pfam" id="PF01055">
    <property type="entry name" value="Glyco_hydro_31_2nd"/>
    <property type="match status" value="1"/>
</dbReference>
<evidence type="ECO:0000256" key="2">
    <source>
        <dbReference type="ARBA" id="ARBA00022729"/>
    </source>
</evidence>
<feature type="domain" description="Glycoside hydrolase family 31 TIM barrel" evidence="7">
    <location>
        <begin position="1"/>
        <end position="195"/>
    </location>
</feature>
<dbReference type="PANTHER" id="PTHR22762:SF133">
    <property type="entry name" value="P-TYPE DOMAIN-CONTAINING PROTEIN"/>
    <property type="match status" value="1"/>
</dbReference>
<evidence type="ECO:0000256" key="6">
    <source>
        <dbReference type="RuleBase" id="RU361185"/>
    </source>
</evidence>
<keyword evidence="2" id="KW-0732">Signal</keyword>
<dbReference type="AlphaFoldDB" id="A0A8J2J615"/>
<sequence>MNEPTSFAFGDVHEGCSSNSINDPPYLPAIAGGNLANITLCADHQTATGTQYDTHSLYGWYQSESTVDGILKTIPGKRPFVLSRSTFVGSGRWVTHWLGDNFSLWNNLHPSIIGMLQFNQFGIPFVGADICGFIGPSNATLCQRWQELGAFYPYSRNHNGGTPDQDPAIWGPEVAESTRLAMEIRYTILPYLYTLFHLHAMNGTTVARPLWHEFPTDETAADVDTQFLLGPGFLVSPVLEEGSVSREVYYTNARWFDYRTGREIFTRGRSVAVDAPMDYIPLHVRGGVIYPTQEPALNTVLSRQNPLGLIVALDDNNRSEGILYYDDGESLDSYESGKYYLARYIYENGNLETIVEHDGYPIMSGLKYQTIRLLGSKASRVLVNGKEIHMSKSADGEILLSNLNLSADKPFQISFA</sequence>
<evidence type="ECO:0000313" key="9">
    <source>
        <dbReference type="EMBL" id="CAG7682141.1"/>
    </source>
</evidence>
<dbReference type="EMBL" id="CAJVCH010016900">
    <property type="protein sequence ID" value="CAG7682141.1"/>
    <property type="molecule type" value="Genomic_DNA"/>
</dbReference>
<gene>
    <name evidence="9" type="ORF">AFUS01_LOCUS2880</name>
</gene>
<dbReference type="InterPro" id="IPR030459">
    <property type="entry name" value="Glyco_hydro_31_CS"/>
</dbReference>
<organism evidence="9 10">
    <name type="scientific">Allacma fusca</name>
    <dbReference type="NCBI Taxonomy" id="39272"/>
    <lineage>
        <taxon>Eukaryota</taxon>
        <taxon>Metazoa</taxon>
        <taxon>Ecdysozoa</taxon>
        <taxon>Arthropoda</taxon>
        <taxon>Hexapoda</taxon>
        <taxon>Collembola</taxon>
        <taxon>Symphypleona</taxon>
        <taxon>Sminthuridae</taxon>
        <taxon>Allacma</taxon>
    </lineage>
</organism>
<comment type="similarity">
    <text evidence="1 6">Belongs to the glycosyl hydrolase 31 family.</text>
</comment>
<keyword evidence="3 6" id="KW-0378">Hydrolase</keyword>
<keyword evidence="5 6" id="KW-0326">Glycosidase</keyword>
<evidence type="ECO:0000313" key="10">
    <source>
        <dbReference type="Proteomes" id="UP000708208"/>
    </source>
</evidence>
<evidence type="ECO:0000256" key="4">
    <source>
        <dbReference type="ARBA" id="ARBA00023180"/>
    </source>
</evidence>
<keyword evidence="4" id="KW-0325">Glycoprotein</keyword>
<proteinExistence type="inferred from homology"/>
<comment type="caution">
    <text evidence="9">The sequence shown here is derived from an EMBL/GenBank/DDBJ whole genome shotgun (WGS) entry which is preliminary data.</text>
</comment>
<evidence type="ECO:0000256" key="1">
    <source>
        <dbReference type="ARBA" id="ARBA00007806"/>
    </source>
</evidence>
<dbReference type="InterPro" id="IPR048395">
    <property type="entry name" value="Glyco_hydro_31_C"/>
</dbReference>
<dbReference type="Proteomes" id="UP000708208">
    <property type="component" value="Unassembled WGS sequence"/>
</dbReference>
<dbReference type="OrthoDB" id="1334205at2759"/>
<dbReference type="PROSITE" id="PS00707">
    <property type="entry name" value="GLYCOSYL_HYDROL_F31_2"/>
    <property type="match status" value="1"/>
</dbReference>
<dbReference type="InterPro" id="IPR000322">
    <property type="entry name" value="Glyco_hydro_31_TIM"/>
</dbReference>
<evidence type="ECO:0000256" key="5">
    <source>
        <dbReference type="ARBA" id="ARBA00023295"/>
    </source>
</evidence>
<evidence type="ECO:0000259" key="7">
    <source>
        <dbReference type="Pfam" id="PF01055"/>
    </source>
</evidence>
<name>A0A8J2J615_9HEXA</name>
<dbReference type="Pfam" id="PF21365">
    <property type="entry name" value="Glyco_hydro_31_3rd"/>
    <property type="match status" value="1"/>
</dbReference>
<reference evidence="9" key="1">
    <citation type="submission" date="2021-06" db="EMBL/GenBank/DDBJ databases">
        <authorList>
            <person name="Hodson N. C."/>
            <person name="Mongue J. A."/>
            <person name="Jaron S. K."/>
        </authorList>
    </citation>
    <scope>NUCLEOTIDE SEQUENCE</scope>
</reference>
<dbReference type="GO" id="GO:0004558">
    <property type="term" value="F:alpha-1,4-glucosidase activity"/>
    <property type="evidence" value="ECO:0007669"/>
    <property type="project" value="TreeGrafter"/>
</dbReference>
<protein>
    <submittedName>
        <fullName evidence="9">Uncharacterized protein</fullName>
    </submittedName>
</protein>
<evidence type="ECO:0000259" key="8">
    <source>
        <dbReference type="Pfam" id="PF21365"/>
    </source>
</evidence>
<dbReference type="PANTHER" id="PTHR22762">
    <property type="entry name" value="ALPHA-GLUCOSIDASE"/>
    <property type="match status" value="1"/>
</dbReference>
<accession>A0A8J2J615</accession>
<dbReference type="GO" id="GO:0005975">
    <property type="term" value="P:carbohydrate metabolic process"/>
    <property type="evidence" value="ECO:0007669"/>
    <property type="project" value="InterPro"/>
</dbReference>
<keyword evidence="10" id="KW-1185">Reference proteome</keyword>
<dbReference type="FunFam" id="2.60.40.1180:FF:000001">
    <property type="entry name" value="Maltase-glucoamylase, intestinal"/>
    <property type="match status" value="1"/>
</dbReference>